<keyword evidence="1" id="KW-0812">Transmembrane</keyword>
<keyword evidence="3" id="KW-1185">Reference proteome</keyword>
<proteinExistence type="predicted"/>
<dbReference type="RefSeq" id="XP_013760041.1">
    <property type="nucleotide sequence ID" value="XM_013904587.1"/>
</dbReference>
<dbReference type="Proteomes" id="UP000054408">
    <property type="component" value="Unassembled WGS sequence"/>
</dbReference>
<gene>
    <name evidence="2" type="ORF">AMSG_03191</name>
</gene>
<dbReference type="GeneID" id="25562811"/>
<sequence>MTRAVDAGALVLAGALSAALGSLIGSPFILARGPASLAAAARAAPVRLGLSWAARVLLPAVLVFPPLASGLIFGIDALVPTLRYESNDGFSPRFRQLAYVVPGMVVARTGAATNPMVGVETFFDPRQPDGGQASLVAPPSDAPDAYGKASLVSSGLVLAVGAPAMIPMALLAARSLVRSLV</sequence>
<keyword evidence="1" id="KW-0472">Membrane</keyword>
<dbReference type="EMBL" id="GL349444">
    <property type="protein sequence ID" value="KNC46763.1"/>
    <property type="molecule type" value="Genomic_DNA"/>
</dbReference>
<feature type="transmembrane region" description="Helical" evidence="1">
    <location>
        <begin position="156"/>
        <end position="177"/>
    </location>
</feature>
<dbReference type="AlphaFoldDB" id="A0A0L0D623"/>
<protein>
    <submittedName>
        <fullName evidence="2">Uncharacterized protein</fullName>
    </submittedName>
</protein>
<evidence type="ECO:0000313" key="3">
    <source>
        <dbReference type="Proteomes" id="UP000054408"/>
    </source>
</evidence>
<organism evidence="2 3">
    <name type="scientific">Thecamonas trahens ATCC 50062</name>
    <dbReference type="NCBI Taxonomy" id="461836"/>
    <lineage>
        <taxon>Eukaryota</taxon>
        <taxon>Apusozoa</taxon>
        <taxon>Apusomonadida</taxon>
        <taxon>Apusomonadidae</taxon>
        <taxon>Thecamonas</taxon>
    </lineage>
</organism>
<keyword evidence="1" id="KW-1133">Transmembrane helix</keyword>
<evidence type="ECO:0000313" key="2">
    <source>
        <dbReference type="EMBL" id="KNC46763.1"/>
    </source>
</evidence>
<evidence type="ECO:0000256" key="1">
    <source>
        <dbReference type="SAM" id="Phobius"/>
    </source>
</evidence>
<feature type="transmembrane region" description="Helical" evidence="1">
    <location>
        <begin position="53"/>
        <end position="75"/>
    </location>
</feature>
<name>A0A0L0D623_THETB</name>
<reference evidence="2 3" key="1">
    <citation type="submission" date="2010-05" db="EMBL/GenBank/DDBJ databases">
        <title>The Genome Sequence of Thecamonas trahens ATCC 50062.</title>
        <authorList>
            <consortium name="The Broad Institute Genome Sequencing Platform"/>
            <person name="Russ C."/>
            <person name="Cuomo C."/>
            <person name="Shea T."/>
            <person name="Young S.K."/>
            <person name="Zeng Q."/>
            <person name="Koehrsen M."/>
            <person name="Haas B."/>
            <person name="Borodovsky M."/>
            <person name="Guigo R."/>
            <person name="Alvarado L."/>
            <person name="Berlin A."/>
            <person name="Bochicchio J."/>
            <person name="Borenstein D."/>
            <person name="Chapman S."/>
            <person name="Chen Z."/>
            <person name="Freedman E."/>
            <person name="Gellesch M."/>
            <person name="Goldberg J."/>
            <person name="Griggs A."/>
            <person name="Gujja S."/>
            <person name="Heilman E."/>
            <person name="Heiman D."/>
            <person name="Hepburn T."/>
            <person name="Howarth C."/>
            <person name="Jen D."/>
            <person name="Larson L."/>
            <person name="Mehta T."/>
            <person name="Park D."/>
            <person name="Pearson M."/>
            <person name="Roberts A."/>
            <person name="Saif S."/>
            <person name="Shenoy N."/>
            <person name="Sisk P."/>
            <person name="Stolte C."/>
            <person name="Sykes S."/>
            <person name="Thomson T."/>
            <person name="Walk T."/>
            <person name="White J."/>
            <person name="Yandava C."/>
            <person name="Burger G."/>
            <person name="Gray M.W."/>
            <person name="Holland P.W.H."/>
            <person name="King N."/>
            <person name="Lang F.B.F."/>
            <person name="Roger A.J."/>
            <person name="Ruiz-Trillo I."/>
            <person name="Lander E."/>
            <person name="Nusbaum C."/>
        </authorList>
    </citation>
    <scope>NUCLEOTIDE SEQUENCE [LARGE SCALE GENOMIC DNA]</scope>
    <source>
        <strain evidence="2 3">ATCC 50062</strain>
    </source>
</reference>
<accession>A0A0L0D623</accession>